<keyword evidence="5" id="KW-0067">ATP-binding</keyword>
<dbReference type="PANTHER" id="PTHR43788">
    <property type="entry name" value="DNA2/NAM7 HELICASE FAMILY MEMBER"/>
    <property type="match status" value="1"/>
</dbReference>
<evidence type="ECO:0000256" key="5">
    <source>
        <dbReference type="ARBA" id="ARBA00022840"/>
    </source>
</evidence>
<dbReference type="Proteomes" id="UP000430692">
    <property type="component" value="Unassembled WGS sequence"/>
</dbReference>
<feature type="domain" description="DNA2/NAM7 helicase helicase" evidence="7">
    <location>
        <begin position="350"/>
        <end position="486"/>
    </location>
</feature>
<dbReference type="InterPro" id="IPR041677">
    <property type="entry name" value="DNA2/NAM7_AAA_11"/>
</dbReference>
<feature type="domain" description="DNA2/NAM7 helicase helicase" evidence="7">
    <location>
        <begin position="939"/>
        <end position="1072"/>
    </location>
</feature>
<proteinExistence type="inferred from homology"/>
<accession>A0A6I4VU01</accession>
<dbReference type="InterPro" id="IPR049468">
    <property type="entry name" value="Restrct_endonuc-II-like_dom"/>
</dbReference>
<feature type="domain" description="DNA2/NAM7 helicase-like C-terminal" evidence="8">
    <location>
        <begin position="1102"/>
        <end position="1287"/>
    </location>
</feature>
<dbReference type="SUPFAM" id="SSF52540">
    <property type="entry name" value="P-loop containing nucleoside triphosphate hydrolases"/>
    <property type="match status" value="1"/>
</dbReference>
<dbReference type="RefSeq" id="WP_160801340.1">
    <property type="nucleotide sequence ID" value="NZ_WUUL01000005.1"/>
</dbReference>
<name>A0A6I4VU01_9BACL</name>
<dbReference type="GO" id="GO:0016787">
    <property type="term" value="F:hydrolase activity"/>
    <property type="evidence" value="ECO:0007669"/>
    <property type="project" value="UniProtKB-KW"/>
</dbReference>
<comment type="caution">
    <text evidence="10">The sequence shown here is derived from an EMBL/GenBank/DDBJ whole genome shotgun (WGS) entry which is preliminary data.</text>
</comment>
<dbReference type="PANTHER" id="PTHR43788:SF8">
    <property type="entry name" value="DNA-BINDING PROTEIN SMUBP-2"/>
    <property type="match status" value="1"/>
</dbReference>
<evidence type="ECO:0000259" key="8">
    <source>
        <dbReference type="Pfam" id="PF13087"/>
    </source>
</evidence>
<dbReference type="CDD" id="cd18808">
    <property type="entry name" value="SF1_C_Upf1"/>
    <property type="match status" value="1"/>
</dbReference>
<evidence type="ECO:0000256" key="4">
    <source>
        <dbReference type="ARBA" id="ARBA00022806"/>
    </source>
</evidence>
<keyword evidence="2" id="KW-0547">Nucleotide-binding</keyword>
<dbReference type="GO" id="GO:0043139">
    <property type="term" value="F:5'-3' DNA helicase activity"/>
    <property type="evidence" value="ECO:0007669"/>
    <property type="project" value="TreeGrafter"/>
</dbReference>
<dbReference type="Pfam" id="PF13086">
    <property type="entry name" value="AAA_11"/>
    <property type="match status" value="2"/>
</dbReference>
<dbReference type="InterPro" id="IPR047187">
    <property type="entry name" value="SF1_C_Upf1"/>
</dbReference>
<protein>
    <submittedName>
        <fullName evidence="10">AAA family ATPase</fullName>
    </submittedName>
</protein>
<keyword evidence="4" id="KW-0347">Helicase</keyword>
<dbReference type="GO" id="GO:0005524">
    <property type="term" value="F:ATP binding"/>
    <property type="evidence" value="ECO:0007669"/>
    <property type="project" value="UniProtKB-KW"/>
</dbReference>
<dbReference type="Gene3D" id="3.40.960.10">
    <property type="entry name" value="VSR Endonuclease"/>
    <property type="match status" value="1"/>
</dbReference>
<dbReference type="InterPro" id="IPR027417">
    <property type="entry name" value="P-loop_NTPase"/>
</dbReference>
<dbReference type="Pfam" id="PF13087">
    <property type="entry name" value="AAA_12"/>
    <property type="match status" value="1"/>
</dbReference>
<feature type="domain" description="Restriction endonuclease type II-like" evidence="9">
    <location>
        <begin position="1330"/>
        <end position="1424"/>
    </location>
</feature>
<keyword evidence="6" id="KW-0175">Coiled coil</keyword>
<keyword evidence="11" id="KW-1185">Reference proteome</keyword>
<organism evidence="10 11">
    <name type="scientific">Shimazuella alba</name>
    <dbReference type="NCBI Taxonomy" id="2690964"/>
    <lineage>
        <taxon>Bacteria</taxon>
        <taxon>Bacillati</taxon>
        <taxon>Bacillota</taxon>
        <taxon>Bacilli</taxon>
        <taxon>Bacillales</taxon>
        <taxon>Thermoactinomycetaceae</taxon>
        <taxon>Shimazuella</taxon>
    </lineage>
</organism>
<gene>
    <name evidence="10" type="ORF">GSM42_09705</name>
</gene>
<reference evidence="10 11" key="1">
    <citation type="submission" date="2019-12" db="EMBL/GenBank/DDBJ databases">
        <title>Whole-genome analyses of novel actinobacteria.</title>
        <authorList>
            <person name="Sahin N."/>
            <person name="Saygin H."/>
        </authorList>
    </citation>
    <scope>NUCLEOTIDE SEQUENCE [LARGE SCALE GENOMIC DNA]</scope>
    <source>
        <strain evidence="10 11">KC615</strain>
    </source>
</reference>
<evidence type="ECO:0000259" key="7">
    <source>
        <dbReference type="Pfam" id="PF13086"/>
    </source>
</evidence>
<evidence type="ECO:0000259" key="9">
    <source>
        <dbReference type="Pfam" id="PF18741"/>
    </source>
</evidence>
<evidence type="ECO:0000313" key="10">
    <source>
        <dbReference type="EMBL" id="MXQ53988.1"/>
    </source>
</evidence>
<evidence type="ECO:0000256" key="1">
    <source>
        <dbReference type="ARBA" id="ARBA00007913"/>
    </source>
</evidence>
<evidence type="ECO:0000256" key="2">
    <source>
        <dbReference type="ARBA" id="ARBA00022741"/>
    </source>
</evidence>
<keyword evidence="3" id="KW-0378">Hydrolase</keyword>
<feature type="coiled-coil region" evidence="6">
    <location>
        <begin position="430"/>
        <end position="483"/>
    </location>
</feature>
<evidence type="ECO:0000256" key="6">
    <source>
        <dbReference type="SAM" id="Coils"/>
    </source>
</evidence>
<dbReference type="Pfam" id="PF18741">
    <property type="entry name" value="MTES_1575"/>
    <property type="match status" value="1"/>
</dbReference>
<comment type="similarity">
    <text evidence="1">Belongs to the DNA2/NAM7 helicase family.</text>
</comment>
<sequence length="1441" mass="169350">MNSIQTKVNQVFKYLRELKKMNYSIQRKVSEFEKNWWQDELESVEDIWINDERLEEDQWVIVNRPSIPKVPDLPIVLHNWVSSWDNPELQPEPITQILRKKNSEESVYEQFTNVKKRIEAFRRWLSEEWKPWSEEAKAKQAAKKFYDEMFMLYNRLQDEGDTWEIVWGQGLLTWQKDDIDIQRHLLVTPLELHFHAEKGMFSLKSTSKGTHIETDMLSHLDIPNITKAQELDVANLDPKNIGSVTILLKQIANMLSSEGEFIEDWSPAKKITPDLKITISPAIFLRKTGGRIWDDEFQNIGSKIEQNYPIPQGIKRLVTLDDSYMSESEDLYHTEWKGTDENLLFPLAANQEQKEIVQKLAKNSGVVVQGPPGTGKSHTIANLICHLLANGKRVLVTSEKERALEVLKDKIPEEVRDLCVSVLGGDSKSVKEMENSIRSIAENLERKNISTLKSNIEQYQLEMDHTRRQIARIQTELNRAAKMDNEEKWIAGVLFKPVDAAKWVKEYQTHSWLPDSIVPGTRFPFTKEELKEFYRLLTSISKEDHEILHLKRPNLEKLPTNYVFKDKVNKYIEIEQQLHAGKHYLEGWNIPKQFKLPLKSSIQQTKKYVNLLQKISKEPWKATLLHEVTDSNEWSRFHEECKEQLQLLNDLEKPLLEYDIQTPDHPERKMLDDIEVVIKRIQQNKSTGWMYQTTIGKKYAYLFKGCFIDQIPAKTMEHFELIKLHLTCNQLRYKFILKWNRIMESINGPTIKVDNRRWARDISDTLDQIQVIMRWDINVVAPLVPFIQTLEILEVDWNSPVWFEHFHHGLLMLDAFYQLKELDLFFMKLSSYLQQRKEDTDAHHLWSSLYKASEKKNVKLWEETCREISRLEKIQPDYEYLQKLIRKLREVCPKWCEQFTGQQIGKPHLLPPDDLDKAWIWSQLNYWLQELKGRKSVEELEEQLQLEKRKEANLIGKLVAEQTWKAQIERTTDQQKRSLTTWMQMMKKLGKGTGKFASKYRKSASREMKQCRDAIPVWIMPIQRVVENIELTDELFDVVIVDESSQSNLFSLSALLRAKKAVIVGDDNQISPETVGLDRSQNHELMKRYLRDVPQADQFELSTSLYDTASRIFTNSKVILKEHFRCVPEIIQFSNDLMYGGKMDPLRLPLAGEIFNPPVLTVHVQEGYRKESTKARNEPEAEKLVQYLVNCCNDKKYDGKTMGVISLQGYDQAQLIEDMLREKLGESEMIKRKIICGDAYRFQGDERDIIFLSMVAAPNMSIGTLNKESDRRRFNVAASRARDQMILFHTVLLDDLNPQCMRYHLLNYCLYPKRTHTAIKELEHPFESAFEKDVYRLIVARGYRVIPQVQVGSIGKRIDLVIEGTRNRLAVECDGDKWHGLVQWEADQERQRILERVGWKFWRIRGNVFYRDPEEAMEPLWKKLDEMNIYPLEMQKEAVIY</sequence>
<evidence type="ECO:0000256" key="3">
    <source>
        <dbReference type="ARBA" id="ARBA00022801"/>
    </source>
</evidence>
<dbReference type="InterPro" id="IPR041679">
    <property type="entry name" value="DNA2/NAM7-like_C"/>
</dbReference>
<dbReference type="InterPro" id="IPR050534">
    <property type="entry name" value="Coronavir_polyprotein_1ab"/>
</dbReference>
<dbReference type="EMBL" id="WUUL01000005">
    <property type="protein sequence ID" value="MXQ53988.1"/>
    <property type="molecule type" value="Genomic_DNA"/>
</dbReference>
<evidence type="ECO:0000313" key="11">
    <source>
        <dbReference type="Proteomes" id="UP000430692"/>
    </source>
</evidence>
<dbReference type="Gene3D" id="3.40.50.300">
    <property type="entry name" value="P-loop containing nucleotide triphosphate hydrolases"/>
    <property type="match status" value="3"/>
</dbReference>